<evidence type="ECO:0000313" key="2">
    <source>
        <dbReference type="Proteomes" id="UP001157961"/>
    </source>
</evidence>
<reference evidence="1 2" key="1">
    <citation type="submission" date="2017-05" db="EMBL/GenBank/DDBJ databases">
        <authorList>
            <person name="Varghese N."/>
            <person name="Submissions S."/>
        </authorList>
    </citation>
    <scope>NUCLEOTIDE SEQUENCE [LARGE SCALE GENOMIC DNA]</scope>
    <source>
        <strain evidence="1 2">DSM 29734</strain>
    </source>
</reference>
<proteinExistence type="predicted"/>
<gene>
    <name evidence="1" type="ORF">SAMN06265373_102307</name>
</gene>
<comment type="caution">
    <text evidence="1">The sequence shown here is derived from an EMBL/GenBank/DDBJ whole genome shotgun (WGS) entry which is preliminary data.</text>
</comment>
<accession>A0ABY1NKD7</accession>
<name>A0ABY1NKD7_9RHOB</name>
<dbReference type="Proteomes" id="UP001157961">
    <property type="component" value="Unassembled WGS sequence"/>
</dbReference>
<organism evidence="1 2">
    <name type="scientific">Shimia sagamensis</name>
    <dbReference type="NCBI Taxonomy" id="1566352"/>
    <lineage>
        <taxon>Bacteria</taxon>
        <taxon>Pseudomonadati</taxon>
        <taxon>Pseudomonadota</taxon>
        <taxon>Alphaproteobacteria</taxon>
        <taxon>Rhodobacterales</taxon>
        <taxon>Roseobacteraceae</taxon>
    </lineage>
</organism>
<dbReference type="EMBL" id="FXTY01000002">
    <property type="protein sequence ID" value="SMP12041.1"/>
    <property type="molecule type" value="Genomic_DNA"/>
</dbReference>
<keyword evidence="2" id="KW-1185">Reference proteome</keyword>
<sequence length="64" mass="6776">MSASGWLLPSDNQCWARSRCKHVAAAPQGGSEPKATDAAECTNVRDAALACVLSFVRFLPSVLL</sequence>
<protein>
    <submittedName>
        <fullName evidence="1">Uncharacterized protein</fullName>
    </submittedName>
</protein>
<evidence type="ECO:0000313" key="1">
    <source>
        <dbReference type="EMBL" id="SMP12041.1"/>
    </source>
</evidence>